<reference evidence="7 9" key="2">
    <citation type="submission" date="2018-08" db="EMBL/GenBank/DDBJ databases">
        <title>Genomic Encyclopedia of Archaeal and Bacterial Type Strains, Phase II (KMG-II): from individual species to whole genera.</title>
        <authorList>
            <person name="Goeker M."/>
        </authorList>
    </citation>
    <scope>NUCLEOTIDE SEQUENCE [LARGE SCALE GENOMIC DNA]</scope>
    <source>
        <strain evidence="7 9">DSM 2261</strain>
    </source>
</reference>
<comment type="similarity">
    <text evidence="2">Belongs to the GMC oxidoreductase family.</text>
</comment>
<dbReference type="PANTHER" id="PTHR47470">
    <property type="entry name" value="CHOLESTEROL OXIDASE"/>
    <property type="match status" value="1"/>
</dbReference>
<dbReference type="PANTHER" id="PTHR47470:SF1">
    <property type="entry name" value="FAD-DEPENDENT OXIDOREDUCTASE 2 FAD BINDING DOMAIN-CONTAINING PROTEIN"/>
    <property type="match status" value="1"/>
</dbReference>
<protein>
    <submittedName>
        <fullName evidence="6">Cholesterol oxidase</fullName>
    </submittedName>
</protein>
<reference evidence="6 8" key="1">
    <citation type="submission" date="2015-05" db="EMBL/GenBank/DDBJ databases">
        <title>Genome assembly of Archangium gephyra DSM 2261.</title>
        <authorList>
            <person name="Sharma G."/>
            <person name="Subramanian S."/>
        </authorList>
    </citation>
    <scope>NUCLEOTIDE SEQUENCE [LARGE SCALE GENOMIC DNA]</scope>
    <source>
        <strain evidence="6 8">DSM 2261</strain>
    </source>
</reference>
<sequence length="190" mass="21533">MPFRPDLLFHETLSGPMALGRRDTGHPARHGRTTRLSLHATIRIDSLEDFLLDPEHVAWLGGHLSFPPFSKCLPVREGRFQLFSPSDDPLMRLMHYDARFEHEGRTYFLSGTKFLRDDPGPDLWTDTTRLLTTLHEGHDDRGPVVAAGVLSVGVRELLALMASMRSPRGGPQTLVRFGRFFLGNLWELYA</sequence>
<dbReference type="AlphaFoldDB" id="A0AAC8TEN9"/>
<dbReference type="RefSeq" id="WP_047856259.1">
    <property type="nucleotide sequence ID" value="NZ_CP011509.1"/>
</dbReference>
<gene>
    <name evidence="6" type="ORF">AA314_03382</name>
    <name evidence="7" type="ORF">ATI61_103472</name>
</gene>
<name>A0AAC8TEN9_9BACT</name>
<keyword evidence="5" id="KW-0560">Oxidoreductase</keyword>
<proteinExistence type="inferred from homology"/>
<evidence type="ECO:0000256" key="5">
    <source>
        <dbReference type="ARBA" id="ARBA00023002"/>
    </source>
</evidence>
<organism evidence="6 8">
    <name type="scientific">Archangium gephyra</name>
    <dbReference type="NCBI Taxonomy" id="48"/>
    <lineage>
        <taxon>Bacteria</taxon>
        <taxon>Pseudomonadati</taxon>
        <taxon>Myxococcota</taxon>
        <taxon>Myxococcia</taxon>
        <taxon>Myxococcales</taxon>
        <taxon>Cystobacterineae</taxon>
        <taxon>Archangiaceae</taxon>
        <taxon>Archangium</taxon>
    </lineage>
</organism>
<evidence type="ECO:0000256" key="1">
    <source>
        <dbReference type="ARBA" id="ARBA00001974"/>
    </source>
</evidence>
<accession>A0AAC8TEN9</accession>
<keyword evidence="4" id="KW-0274">FAD</keyword>
<evidence type="ECO:0000256" key="2">
    <source>
        <dbReference type="ARBA" id="ARBA00010790"/>
    </source>
</evidence>
<comment type="cofactor">
    <cofactor evidence="1">
        <name>FAD</name>
        <dbReference type="ChEBI" id="CHEBI:57692"/>
    </cofactor>
</comment>
<keyword evidence="9" id="KW-1185">Reference proteome</keyword>
<evidence type="ECO:0000256" key="3">
    <source>
        <dbReference type="ARBA" id="ARBA00022630"/>
    </source>
</evidence>
<dbReference type="Proteomes" id="UP000256345">
    <property type="component" value="Unassembled WGS sequence"/>
</dbReference>
<dbReference type="KEGG" id="age:AA314_03382"/>
<evidence type="ECO:0000313" key="9">
    <source>
        <dbReference type="Proteomes" id="UP000256345"/>
    </source>
</evidence>
<dbReference type="EMBL" id="CP011509">
    <property type="protein sequence ID" value="AKJ01756.1"/>
    <property type="molecule type" value="Genomic_DNA"/>
</dbReference>
<dbReference type="EMBL" id="QUMU01000003">
    <property type="protein sequence ID" value="REG34566.1"/>
    <property type="molecule type" value="Genomic_DNA"/>
</dbReference>
<dbReference type="InterPro" id="IPR052542">
    <property type="entry name" value="Cholesterol_Oxidase"/>
</dbReference>
<evidence type="ECO:0000313" key="6">
    <source>
        <dbReference type="EMBL" id="AKJ01756.1"/>
    </source>
</evidence>
<keyword evidence="3" id="KW-0285">Flavoprotein</keyword>
<dbReference type="Proteomes" id="UP000035579">
    <property type="component" value="Chromosome"/>
</dbReference>
<dbReference type="GO" id="GO:0016491">
    <property type="term" value="F:oxidoreductase activity"/>
    <property type="evidence" value="ECO:0007669"/>
    <property type="project" value="UniProtKB-KW"/>
</dbReference>
<evidence type="ECO:0000256" key="4">
    <source>
        <dbReference type="ARBA" id="ARBA00022827"/>
    </source>
</evidence>
<evidence type="ECO:0000313" key="8">
    <source>
        <dbReference type="Proteomes" id="UP000035579"/>
    </source>
</evidence>
<evidence type="ECO:0000313" key="7">
    <source>
        <dbReference type="EMBL" id="REG34566.1"/>
    </source>
</evidence>